<comment type="caution">
    <text evidence="2">The sequence shown here is derived from an EMBL/GenBank/DDBJ whole genome shotgun (WGS) entry which is preliminary data.</text>
</comment>
<accession>A0AAV1KG97</accession>
<organism evidence="2 3">
    <name type="scientific">Parnassius mnemosyne</name>
    <name type="common">clouded apollo</name>
    <dbReference type="NCBI Taxonomy" id="213953"/>
    <lineage>
        <taxon>Eukaryota</taxon>
        <taxon>Metazoa</taxon>
        <taxon>Ecdysozoa</taxon>
        <taxon>Arthropoda</taxon>
        <taxon>Hexapoda</taxon>
        <taxon>Insecta</taxon>
        <taxon>Pterygota</taxon>
        <taxon>Neoptera</taxon>
        <taxon>Endopterygota</taxon>
        <taxon>Lepidoptera</taxon>
        <taxon>Glossata</taxon>
        <taxon>Ditrysia</taxon>
        <taxon>Papilionoidea</taxon>
        <taxon>Papilionidae</taxon>
        <taxon>Parnassiinae</taxon>
        <taxon>Parnassini</taxon>
        <taxon>Parnassius</taxon>
        <taxon>Driopa</taxon>
    </lineage>
</organism>
<feature type="chain" id="PRO_5043785299" evidence="1">
    <location>
        <begin position="18"/>
        <end position="226"/>
    </location>
</feature>
<dbReference type="Gene3D" id="3.15.10.30">
    <property type="entry name" value="Haemolymph juvenile hormone binding protein"/>
    <property type="match status" value="1"/>
</dbReference>
<evidence type="ECO:0000256" key="1">
    <source>
        <dbReference type="SAM" id="SignalP"/>
    </source>
</evidence>
<reference evidence="2 3" key="1">
    <citation type="submission" date="2023-11" db="EMBL/GenBank/DDBJ databases">
        <authorList>
            <person name="Hedman E."/>
            <person name="Englund M."/>
            <person name="Stromberg M."/>
            <person name="Nyberg Akerstrom W."/>
            <person name="Nylinder S."/>
            <person name="Jareborg N."/>
            <person name="Kallberg Y."/>
            <person name="Kronander E."/>
        </authorList>
    </citation>
    <scope>NUCLEOTIDE SEQUENCE [LARGE SCALE GENOMIC DNA]</scope>
</reference>
<dbReference type="PANTHER" id="PTHR11008:SF9">
    <property type="entry name" value="PROTEIN TAKEOUT-LIKE PROTEIN"/>
    <property type="match status" value="1"/>
</dbReference>
<dbReference type="InterPro" id="IPR010562">
    <property type="entry name" value="Haemolymph_juvenile_hormone-bd"/>
</dbReference>
<dbReference type="EMBL" id="CAVLGL010000035">
    <property type="protein sequence ID" value="CAK1581564.1"/>
    <property type="molecule type" value="Genomic_DNA"/>
</dbReference>
<dbReference type="AlphaFoldDB" id="A0AAV1KG97"/>
<sequence>MSYYMWVIFLLAVAINGRIIPRNPLEKNIVSFLTKWQADMLTIPSLKSLKIPPVEYNYQGRGIKMDYSIGDMELTGLKQFSIKNIAASEKTLEVSLTLLFPVLTLRSEQYKLTGWAYYVYPLRGSGKMNLVFRNSIITATVRFASDRGGTRIHDFLLNFDVKQIEADLQNSSWPINVLLNTEGAQILAEYHSTIVKALWDYVVPTVNNYLLDVPPSHLLQIIVDSK</sequence>
<keyword evidence="1" id="KW-0732">Signal</keyword>
<dbReference type="Proteomes" id="UP001314205">
    <property type="component" value="Unassembled WGS sequence"/>
</dbReference>
<gene>
    <name evidence="2" type="ORF">PARMNEM_LOCUS3214</name>
</gene>
<name>A0AAV1KG97_9NEOP</name>
<dbReference type="PANTHER" id="PTHR11008">
    <property type="entry name" value="PROTEIN TAKEOUT-LIKE PROTEIN"/>
    <property type="match status" value="1"/>
</dbReference>
<feature type="signal peptide" evidence="1">
    <location>
        <begin position="1"/>
        <end position="17"/>
    </location>
</feature>
<dbReference type="Pfam" id="PF06585">
    <property type="entry name" value="JHBP"/>
    <property type="match status" value="1"/>
</dbReference>
<keyword evidence="3" id="KW-1185">Reference proteome</keyword>
<evidence type="ECO:0000313" key="2">
    <source>
        <dbReference type="EMBL" id="CAK1581564.1"/>
    </source>
</evidence>
<protein>
    <submittedName>
        <fullName evidence="2">Uncharacterized protein</fullName>
    </submittedName>
</protein>
<evidence type="ECO:0000313" key="3">
    <source>
        <dbReference type="Proteomes" id="UP001314205"/>
    </source>
</evidence>
<dbReference type="InterPro" id="IPR038606">
    <property type="entry name" value="To_sf"/>
</dbReference>
<proteinExistence type="predicted"/>